<gene>
    <name evidence="1" type="ORF">METZ01_LOCUS151611</name>
</gene>
<reference evidence="1" key="1">
    <citation type="submission" date="2018-05" db="EMBL/GenBank/DDBJ databases">
        <authorList>
            <person name="Lanie J.A."/>
            <person name="Ng W.-L."/>
            <person name="Kazmierczak K.M."/>
            <person name="Andrzejewski T.M."/>
            <person name="Davidsen T.M."/>
            <person name="Wayne K.J."/>
            <person name="Tettelin H."/>
            <person name="Glass J.I."/>
            <person name="Rusch D."/>
            <person name="Podicherti R."/>
            <person name="Tsui H.-C.T."/>
            <person name="Winkler M.E."/>
        </authorList>
    </citation>
    <scope>NUCLEOTIDE SEQUENCE</scope>
</reference>
<name>A0A382ACP1_9ZZZZ</name>
<organism evidence="1">
    <name type="scientific">marine metagenome</name>
    <dbReference type="NCBI Taxonomy" id="408172"/>
    <lineage>
        <taxon>unclassified sequences</taxon>
        <taxon>metagenomes</taxon>
        <taxon>ecological metagenomes</taxon>
    </lineage>
</organism>
<dbReference type="AlphaFoldDB" id="A0A382ACP1"/>
<evidence type="ECO:0000313" key="1">
    <source>
        <dbReference type="EMBL" id="SVA98757.1"/>
    </source>
</evidence>
<proteinExistence type="predicted"/>
<protein>
    <submittedName>
        <fullName evidence="1">Uncharacterized protein</fullName>
    </submittedName>
</protein>
<dbReference type="EMBL" id="UINC01024667">
    <property type="protein sequence ID" value="SVA98757.1"/>
    <property type="molecule type" value="Genomic_DNA"/>
</dbReference>
<accession>A0A382ACP1</accession>
<sequence length="53" mass="6066">MKTFEKVTLILSVDPDDPPYTPIDQLRDAVMYSNTDLEIVDVLEVVPMKLEEV</sequence>